<accession>A0ACC3TX72</accession>
<evidence type="ECO:0000313" key="1">
    <source>
        <dbReference type="EMBL" id="KAK9325541.1"/>
    </source>
</evidence>
<reference evidence="2" key="1">
    <citation type="journal article" date="2024" name="Front. Bioeng. Biotechnol.">
        <title>Genome-scale model development and genomic sequencing of the oleaginous clade Lipomyces.</title>
        <authorList>
            <person name="Czajka J.J."/>
            <person name="Han Y."/>
            <person name="Kim J."/>
            <person name="Mondo S.J."/>
            <person name="Hofstad B.A."/>
            <person name="Robles A."/>
            <person name="Haridas S."/>
            <person name="Riley R."/>
            <person name="LaButti K."/>
            <person name="Pangilinan J."/>
            <person name="Andreopoulos W."/>
            <person name="Lipzen A."/>
            <person name="Yan J."/>
            <person name="Wang M."/>
            <person name="Ng V."/>
            <person name="Grigoriev I.V."/>
            <person name="Spatafora J.W."/>
            <person name="Magnuson J.K."/>
            <person name="Baker S.E."/>
            <person name="Pomraning K.R."/>
        </authorList>
    </citation>
    <scope>NUCLEOTIDE SEQUENCE [LARGE SCALE GENOMIC DNA]</scope>
    <source>
        <strain evidence="2">CBS 10300</strain>
    </source>
</reference>
<evidence type="ECO:0000313" key="2">
    <source>
        <dbReference type="Proteomes" id="UP001489719"/>
    </source>
</evidence>
<proteinExistence type="predicted"/>
<dbReference type="EMBL" id="MU970040">
    <property type="protein sequence ID" value="KAK9325541.1"/>
    <property type="molecule type" value="Genomic_DNA"/>
</dbReference>
<name>A0ACC3TX72_9ASCO</name>
<comment type="caution">
    <text evidence="1">The sequence shown here is derived from an EMBL/GenBank/DDBJ whole genome shotgun (WGS) entry which is preliminary data.</text>
</comment>
<organism evidence="1 2">
    <name type="scientific">Lipomyces orientalis</name>
    <dbReference type="NCBI Taxonomy" id="1233043"/>
    <lineage>
        <taxon>Eukaryota</taxon>
        <taxon>Fungi</taxon>
        <taxon>Dikarya</taxon>
        <taxon>Ascomycota</taxon>
        <taxon>Saccharomycotina</taxon>
        <taxon>Lipomycetes</taxon>
        <taxon>Lipomycetales</taxon>
        <taxon>Lipomycetaceae</taxon>
        <taxon>Lipomyces</taxon>
    </lineage>
</organism>
<sequence>MERSGIETLLEAAALDAASFFNTSSIYGQKQESRINQQYIIAPPPSQAPLNSTQSSVYSPANSPDISYTLYSANYHKSQAQVEQQPSPYSPPDLSPLPTKANVGVIATEVKPALSLDANSISSSQEVWDHCSLCTPETSPQGKVDWIECSVCQEWFHYACVGVSTREAKIVDEFHCPTCTKTHGPSTLLRKSKRKHAAVDYVALHEGESVTTDEHPYCRLIQNREFDKDDFQRINGYELTREFAEMGGVSQPVVVPKDRKDGLDLKIPESLTVRAVANLVGAETKVEVIDVPTQHESPNWDMQRWADYYDQPAELRDRVRNVISLEVSNTKLGDIIQRPKFVRDMDLVQKVWPAELKEKGEWPKVSLYCLMSVKNAYTDFHIDFGGSSVFYHIVEGSKIFLFAPPTSANLSKYEHWCLSSDQSKIFFGDLVKECHKVQLTEGDTMIIPSGWIHAVYTPVDSLVIGGNFLTARDLSMEIQIAKIEKKTKVPRKFRFPHFSKVLWLAANDYMERQRREPGIRIDRHELKGLIDLASYIHDEALTATGQSKGATAFDVKAAKGSISGSLKDALLFASRFANWTTSIAKVPAFKWAEVADDDIEDANGKEVSTLKISRKRKRSVSSSDRRGTKLLTPTKENLASSSADRLAPESSHASESFDGLIAEKPVYEGPEVKHENELAVEAIITTAPVRDSEPESSPTFKKTLQRNVEENVRTPVTGPQSTDVDINFPVAQPAATPAKDANSKGDMEQPPAAVPITKPEGAFLDERSEELSPPPDDLDDGSLDLDSVDYDSDAISEASTIIEDEVVETITSAEGEKNFALYQELMDLHNSRTRRRMHDSQYNSSNGESHQKPRRHSVPHRSVIKDDKDDSQRTRRKSTPGGKKSTGAVLDKGAAHRDEVESSDQDMAVPVKRGRGRPRKNPIVVNAENETRSEKKNLYSGRQTSDKTSGHTGAVLNTTELDLDDEVMQRLIREAQFGIRSRR</sequence>
<keyword evidence="2" id="KW-1185">Reference proteome</keyword>
<protein>
    <submittedName>
        <fullName evidence="1">Uncharacterized protein</fullName>
    </submittedName>
</protein>
<dbReference type="Proteomes" id="UP001489719">
    <property type="component" value="Unassembled WGS sequence"/>
</dbReference>
<gene>
    <name evidence="1" type="ORF">V1517DRAFT_314427</name>
</gene>